<evidence type="ECO:0000256" key="1">
    <source>
        <dbReference type="SAM" id="Phobius"/>
    </source>
</evidence>
<feature type="transmembrane region" description="Helical" evidence="1">
    <location>
        <begin position="17"/>
        <end position="38"/>
    </location>
</feature>
<sequence length="53" mass="6032">MLTLVPRYRYANAPTDVLYLPAICCIFLWAQAIVEVNLQNLKASKKRPLINQG</sequence>
<reference evidence="2 3" key="1">
    <citation type="submission" date="2012-06" db="EMBL/GenBank/DDBJ databases">
        <title>Finished chromosome of genome of Microcoleus sp. PCC 7113.</title>
        <authorList>
            <consortium name="US DOE Joint Genome Institute"/>
            <person name="Gugger M."/>
            <person name="Coursin T."/>
            <person name="Rippka R."/>
            <person name="Tandeau De Marsac N."/>
            <person name="Huntemann M."/>
            <person name="Wei C.-L."/>
            <person name="Han J."/>
            <person name="Detter J.C."/>
            <person name="Han C."/>
            <person name="Tapia R."/>
            <person name="Chen A."/>
            <person name="Kyrpides N."/>
            <person name="Mavromatis K."/>
            <person name="Markowitz V."/>
            <person name="Szeto E."/>
            <person name="Ivanova N."/>
            <person name="Pagani I."/>
            <person name="Pati A."/>
            <person name="Goodwin L."/>
            <person name="Nordberg H.P."/>
            <person name="Cantor M.N."/>
            <person name="Hua S.X."/>
            <person name="Woyke T."/>
            <person name="Kerfeld C.A."/>
        </authorList>
    </citation>
    <scope>NUCLEOTIDE SEQUENCE [LARGE SCALE GENOMIC DNA]</scope>
    <source>
        <strain evidence="2 3">PCC 7113</strain>
    </source>
</reference>
<keyword evidence="1" id="KW-1133">Transmembrane helix</keyword>
<dbReference type="KEGG" id="mic:Mic7113_3288"/>
<evidence type="ECO:0000313" key="2">
    <source>
        <dbReference type="EMBL" id="AFZ19024.1"/>
    </source>
</evidence>
<dbReference type="Proteomes" id="UP000010471">
    <property type="component" value="Chromosome"/>
</dbReference>
<protein>
    <submittedName>
        <fullName evidence="2">Uncharacterized protein</fullName>
    </submittedName>
</protein>
<keyword evidence="3" id="KW-1185">Reference proteome</keyword>
<gene>
    <name evidence="2" type="ORF">Mic7113_3288</name>
</gene>
<evidence type="ECO:0000313" key="3">
    <source>
        <dbReference type="Proteomes" id="UP000010471"/>
    </source>
</evidence>
<organism evidence="2 3">
    <name type="scientific">Allocoleopsis franciscana PCC 7113</name>
    <dbReference type="NCBI Taxonomy" id="1173027"/>
    <lineage>
        <taxon>Bacteria</taxon>
        <taxon>Bacillati</taxon>
        <taxon>Cyanobacteriota</taxon>
        <taxon>Cyanophyceae</taxon>
        <taxon>Coleofasciculales</taxon>
        <taxon>Coleofasciculaceae</taxon>
        <taxon>Allocoleopsis</taxon>
        <taxon>Allocoleopsis franciscana</taxon>
    </lineage>
</organism>
<dbReference type="AlphaFoldDB" id="K9WGX2"/>
<dbReference type="HOGENOM" id="CLU_3063510_0_0_3"/>
<dbReference type="EMBL" id="CP003630">
    <property type="protein sequence ID" value="AFZ19024.1"/>
    <property type="molecule type" value="Genomic_DNA"/>
</dbReference>
<keyword evidence="1" id="KW-0472">Membrane</keyword>
<name>K9WGX2_9CYAN</name>
<keyword evidence="1" id="KW-0812">Transmembrane</keyword>
<accession>K9WGX2</accession>
<dbReference type="RefSeq" id="WP_015183167.1">
    <property type="nucleotide sequence ID" value="NC_019738.1"/>
</dbReference>
<proteinExistence type="predicted"/>